<accession>A0A6A3GL33</accession>
<comment type="caution">
    <text evidence="1">The sequence shown here is derived from an EMBL/GenBank/DDBJ whole genome shotgun (WGS) entry which is preliminary data.</text>
</comment>
<protein>
    <submittedName>
        <fullName evidence="1">Uncharacterized protein</fullName>
    </submittedName>
</protein>
<dbReference type="EMBL" id="QXFU01007621">
    <property type="protein sequence ID" value="KAE8958103.1"/>
    <property type="molecule type" value="Genomic_DNA"/>
</dbReference>
<gene>
    <name evidence="1" type="ORF">PR002_g30973</name>
</gene>
<evidence type="ECO:0000313" key="1">
    <source>
        <dbReference type="EMBL" id="KAE8958103.1"/>
    </source>
</evidence>
<organism evidence="1 2">
    <name type="scientific">Phytophthora rubi</name>
    <dbReference type="NCBI Taxonomy" id="129364"/>
    <lineage>
        <taxon>Eukaryota</taxon>
        <taxon>Sar</taxon>
        <taxon>Stramenopiles</taxon>
        <taxon>Oomycota</taxon>
        <taxon>Peronosporomycetes</taxon>
        <taxon>Peronosporales</taxon>
        <taxon>Peronosporaceae</taxon>
        <taxon>Phytophthora</taxon>
    </lineage>
</organism>
<reference evidence="1 2" key="1">
    <citation type="submission" date="2018-09" db="EMBL/GenBank/DDBJ databases">
        <title>Genomic investigation of the strawberry pathogen Phytophthora fragariae indicates pathogenicity is determined by transcriptional variation in three key races.</title>
        <authorList>
            <person name="Adams T.M."/>
            <person name="Armitage A.D."/>
            <person name="Sobczyk M.K."/>
            <person name="Bates H.J."/>
            <person name="Dunwell J.M."/>
            <person name="Nellist C.F."/>
            <person name="Harrison R.J."/>
        </authorList>
    </citation>
    <scope>NUCLEOTIDE SEQUENCE [LARGE SCALE GENOMIC DNA]</scope>
    <source>
        <strain evidence="1 2">SCRP324</strain>
    </source>
</reference>
<sequence length="120" mass="13597">MWAGRAPPLRRCAIFAGASTACCRPCRQRSSFSATTALSPSQHSYIARWIRHSLLALLTADRPFVMLPNACSCSSIDSMPSWVGTERLWCRRRHGRVWRCRTYASQNGTMYLANQITCRI</sequence>
<evidence type="ECO:0000313" key="2">
    <source>
        <dbReference type="Proteomes" id="UP000435112"/>
    </source>
</evidence>
<name>A0A6A3GL33_9STRA</name>
<dbReference type="PROSITE" id="PS51257">
    <property type="entry name" value="PROKAR_LIPOPROTEIN"/>
    <property type="match status" value="1"/>
</dbReference>
<dbReference type="AlphaFoldDB" id="A0A6A3GL33"/>
<dbReference type="Proteomes" id="UP000435112">
    <property type="component" value="Unassembled WGS sequence"/>
</dbReference>
<proteinExistence type="predicted"/>